<comment type="caution">
    <text evidence="1">The sequence shown here is derived from an EMBL/GenBank/DDBJ whole genome shotgun (WGS) entry which is preliminary data.</text>
</comment>
<accession>A0ACC2WDX8</accession>
<name>A0ACC2WDX8_9TREE</name>
<dbReference type="Proteomes" id="UP001241377">
    <property type="component" value="Unassembled WGS sequence"/>
</dbReference>
<reference evidence="1" key="1">
    <citation type="submission" date="2023-04" db="EMBL/GenBank/DDBJ databases">
        <title>Draft Genome sequencing of Naganishia species isolated from polar environments using Oxford Nanopore Technology.</title>
        <authorList>
            <person name="Leo P."/>
            <person name="Venkateswaran K."/>
        </authorList>
    </citation>
    <scope>NUCLEOTIDE SEQUENCE</scope>
    <source>
        <strain evidence="1">MNA-CCFEE 5261</strain>
    </source>
</reference>
<dbReference type="EMBL" id="JASBWR010000015">
    <property type="protein sequence ID" value="KAJ9109867.1"/>
    <property type="molecule type" value="Genomic_DNA"/>
</dbReference>
<evidence type="ECO:0000313" key="2">
    <source>
        <dbReference type="Proteomes" id="UP001241377"/>
    </source>
</evidence>
<gene>
    <name evidence="1" type="ORF">QFC19_001846</name>
</gene>
<keyword evidence="2" id="KW-1185">Reference proteome</keyword>
<sequence>MPARTAKSRYRRIVADRSTAFIARIVRLPSVSSITFLLGLGASIWVIVGYFGLKMKENALRAAGERRKNDRVKTHFQATLSNVSFTVYALLPTLSAQLLSHLDVESLTEELKAIANAAAADVSKPIRMTDSGMASWAASSESDANSKSLESSAVLSSAGGDREPEEQPSDQVPSASLGLDIHTDPQEAAQGSSSWVQEFKTSQSQQAGAPIDSDMSDLGATSAGEDGAITSAYSQSISLPPTSPSTSSISPFSSHDGKHFEQTSLNRPDQGAHPASPPAPPSTVSISGSNASFTDQSSEAGSSPPYLHSPPGSPSVSPFRRSKKAAKGAALPYKVEDPSLVPGEQSGGVPASDETPTEEHLVTPAKPKKSKAQLWNEIKIKCKYQWIHRVIKCTKLLFALISHHKKHHCHISPSAFALADNIPAYALITSTSSAHPLS</sequence>
<evidence type="ECO:0000313" key="1">
    <source>
        <dbReference type="EMBL" id="KAJ9109867.1"/>
    </source>
</evidence>
<organism evidence="1 2">
    <name type="scientific">Naganishia cerealis</name>
    <dbReference type="NCBI Taxonomy" id="610337"/>
    <lineage>
        <taxon>Eukaryota</taxon>
        <taxon>Fungi</taxon>
        <taxon>Dikarya</taxon>
        <taxon>Basidiomycota</taxon>
        <taxon>Agaricomycotina</taxon>
        <taxon>Tremellomycetes</taxon>
        <taxon>Filobasidiales</taxon>
        <taxon>Filobasidiaceae</taxon>
        <taxon>Naganishia</taxon>
    </lineage>
</organism>
<proteinExistence type="predicted"/>
<protein>
    <submittedName>
        <fullName evidence="1">Uncharacterized protein</fullName>
    </submittedName>
</protein>